<accession>A0A5Q5BSN5</accession>
<feature type="region of interest" description="Disordered" evidence="1">
    <location>
        <begin position="1"/>
        <end position="22"/>
    </location>
</feature>
<gene>
    <name evidence="2" type="ordered locus">Mmcs_5308</name>
</gene>
<name>A0A5Q5BSN5_MYCSS</name>
<reference evidence="2" key="1">
    <citation type="submission" date="2006-06" db="EMBL/GenBank/DDBJ databases">
        <title>Complete sequence of chromosome of Mycobacterium sp. MCS.</title>
        <authorList>
            <consortium name="US DOE Joint Genome Institute"/>
            <person name="Copeland A."/>
            <person name="Lucas S."/>
            <person name="Lapidus A."/>
            <person name="Barry K."/>
            <person name="Detter J.C."/>
            <person name="Glavina del Rio T."/>
            <person name="Hammon N."/>
            <person name="Israni S."/>
            <person name="Dalin E."/>
            <person name="Tice H."/>
            <person name="Pitluck S."/>
            <person name="Martinez M."/>
            <person name="Schmutz J."/>
            <person name="Larimer F."/>
            <person name="Land M."/>
            <person name="Hauser L."/>
            <person name="Kyrpides N."/>
            <person name="Kim E."/>
            <person name="Miller C.D."/>
            <person name="Hughes J.E."/>
            <person name="Anderson A.J."/>
            <person name="Sims R.C."/>
            <person name="Richardson P."/>
        </authorList>
    </citation>
    <scope>NUCLEOTIDE SEQUENCE [LARGE SCALE GENOMIC DNA]</scope>
    <source>
        <strain evidence="2">MCS</strain>
    </source>
</reference>
<protein>
    <recommendedName>
        <fullName evidence="3">EvbL</fullName>
    </recommendedName>
</protein>
<evidence type="ECO:0000256" key="1">
    <source>
        <dbReference type="SAM" id="MobiDB-lite"/>
    </source>
</evidence>
<dbReference type="NCBIfam" id="NF047719">
    <property type="entry name" value="SCO6745_fam_HTH"/>
    <property type="match status" value="1"/>
</dbReference>
<dbReference type="AlphaFoldDB" id="A0A5Q5BSN5"/>
<dbReference type="InterPro" id="IPR054058">
    <property type="entry name" value="HTH_67"/>
</dbReference>
<dbReference type="KEGG" id="mmc:Mmcs_5308"/>
<proteinExistence type="predicted"/>
<sequence length="268" mass="28397">MSTARRCEARLEEKSHMSEDDVRDPAATAGAAIEQAVAVFMLHPQTYGGSVAAGYQNPLAGYVAGRGGVLGDATGATVSAVFAVFEPTGLSAMWDEGIAVRGAAGAAEVYWEQTAEFGRKYLSGAEGLERLAALGEKLIAATPTTALPLFAGWRAMPLAADAPARALQVMFVLRELRAGLHFNALSLSGITPIEAHMLNKGPQYAAMFGWPEPFADGADKKDRYAEIEQATNRRMAELCASALDPDEAAELARLSTEALAWLKANVPR</sequence>
<organism evidence="2">
    <name type="scientific">Mycobacterium sp. (strain MCS)</name>
    <dbReference type="NCBI Taxonomy" id="164756"/>
    <lineage>
        <taxon>Bacteria</taxon>
        <taxon>Bacillati</taxon>
        <taxon>Actinomycetota</taxon>
        <taxon>Actinomycetes</taxon>
        <taxon>Mycobacteriales</taxon>
        <taxon>Mycobacteriaceae</taxon>
        <taxon>Mycobacterium</taxon>
    </lineage>
</organism>
<evidence type="ECO:0008006" key="3">
    <source>
        <dbReference type="Google" id="ProtNLM"/>
    </source>
</evidence>
<evidence type="ECO:0000313" key="2">
    <source>
        <dbReference type="EMBL" id="ABG11409.1"/>
    </source>
</evidence>
<dbReference type="EMBL" id="CP000384">
    <property type="protein sequence ID" value="ABG11409.1"/>
    <property type="molecule type" value="Genomic_DNA"/>
</dbReference>
<dbReference type="Pfam" id="PF21863">
    <property type="entry name" value="HTH_67"/>
    <property type="match status" value="1"/>
</dbReference>